<reference evidence="2 3" key="1">
    <citation type="journal article" date="2016" name="Nat. Commun.">
        <title>Thousands of microbial genomes shed light on interconnected biogeochemical processes in an aquifer system.</title>
        <authorList>
            <person name="Anantharaman K."/>
            <person name="Brown C.T."/>
            <person name="Hug L.A."/>
            <person name="Sharon I."/>
            <person name="Castelle C.J."/>
            <person name="Probst A.J."/>
            <person name="Thomas B.C."/>
            <person name="Singh A."/>
            <person name="Wilkins M.J."/>
            <person name="Karaoz U."/>
            <person name="Brodie E.L."/>
            <person name="Williams K.H."/>
            <person name="Hubbard S.S."/>
            <person name="Banfield J.F."/>
        </authorList>
    </citation>
    <scope>NUCLEOTIDE SEQUENCE [LARGE SCALE GENOMIC DNA]</scope>
</reference>
<gene>
    <name evidence="2" type="ORF">A2557_06855</name>
</gene>
<dbReference type="InterPro" id="IPR029024">
    <property type="entry name" value="TerB-like"/>
</dbReference>
<feature type="domain" description="Co-chaperone DjlA N-terminal" evidence="1">
    <location>
        <begin position="1"/>
        <end position="98"/>
    </location>
</feature>
<organism evidence="2 3">
    <name type="scientific">Candidatus Lambdaproteobacteria bacterium RIFOXYD2_FULL_56_26</name>
    <dbReference type="NCBI Taxonomy" id="1817773"/>
    <lineage>
        <taxon>Bacteria</taxon>
        <taxon>Pseudomonadati</taxon>
        <taxon>Pseudomonadota</taxon>
        <taxon>Candidatus Lambdaproteobacteria</taxon>
    </lineage>
</organism>
<dbReference type="AlphaFoldDB" id="A0A1F6H2X3"/>
<evidence type="ECO:0000313" key="3">
    <source>
        <dbReference type="Proteomes" id="UP000177583"/>
    </source>
</evidence>
<proteinExistence type="predicted"/>
<evidence type="ECO:0000313" key="2">
    <source>
        <dbReference type="EMBL" id="OGH04702.1"/>
    </source>
</evidence>
<accession>A0A1F6H2X3</accession>
<dbReference type="Pfam" id="PF05099">
    <property type="entry name" value="TerB"/>
    <property type="match status" value="1"/>
</dbReference>
<evidence type="ECO:0000259" key="1">
    <source>
        <dbReference type="Pfam" id="PF05099"/>
    </source>
</evidence>
<comment type="caution">
    <text evidence="2">The sequence shown here is derived from an EMBL/GenBank/DDBJ whole genome shotgun (WGS) entry which is preliminary data.</text>
</comment>
<protein>
    <recommendedName>
        <fullName evidence="1">Co-chaperone DjlA N-terminal domain-containing protein</fullName>
    </recommendedName>
</protein>
<name>A0A1F6H2X3_9PROT</name>
<dbReference type="Proteomes" id="UP000177583">
    <property type="component" value="Unassembled WGS sequence"/>
</dbReference>
<dbReference type="InterPro" id="IPR007791">
    <property type="entry name" value="DjlA_N"/>
</dbReference>
<dbReference type="EMBL" id="MFNF01000001">
    <property type="protein sequence ID" value="OGH04702.1"/>
    <property type="molecule type" value="Genomic_DNA"/>
</dbReference>
<sequence length="157" mass="17904">MASVDGELAESELALLNNMIVKFKIPKKHQKTILGSTALTEAEVKSGFEELRTNQLHYSFLLDLIIMAMADGYLHDAEKVFLAKVNDWVKIPRAEFHNLIYFAQSAASVGDTSNIDPILSYVFENFFRWARQGHVKLFQQTHFAVSDVVDLYLKHEL</sequence>
<dbReference type="Gene3D" id="1.10.3680.10">
    <property type="entry name" value="TerB-like"/>
    <property type="match status" value="1"/>
</dbReference>
<dbReference type="SUPFAM" id="SSF158682">
    <property type="entry name" value="TerB-like"/>
    <property type="match status" value="1"/>
</dbReference>
<dbReference type="CDD" id="cd07177">
    <property type="entry name" value="terB_like"/>
    <property type="match status" value="1"/>
</dbReference>